<dbReference type="AlphaFoldDB" id="A0AAU9IGX7"/>
<evidence type="ECO:0008006" key="3">
    <source>
        <dbReference type="Google" id="ProtNLM"/>
    </source>
</evidence>
<organism evidence="1 2">
    <name type="scientific">Blepharisma stoltei</name>
    <dbReference type="NCBI Taxonomy" id="1481888"/>
    <lineage>
        <taxon>Eukaryota</taxon>
        <taxon>Sar</taxon>
        <taxon>Alveolata</taxon>
        <taxon>Ciliophora</taxon>
        <taxon>Postciliodesmatophora</taxon>
        <taxon>Heterotrichea</taxon>
        <taxon>Heterotrichida</taxon>
        <taxon>Blepharismidae</taxon>
        <taxon>Blepharisma</taxon>
    </lineage>
</organism>
<keyword evidence="2" id="KW-1185">Reference proteome</keyword>
<proteinExistence type="predicted"/>
<protein>
    <recommendedName>
        <fullName evidence="3">EF-hand domain-containing protein</fullName>
    </recommendedName>
</protein>
<reference evidence="1" key="1">
    <citation type="submission" date="2021-09" db="EMBL/GenBank/DDBJ databases">
        <authorList>
            <consortium name="AG Swart"/>
            <person name="Singh M."/>
            <person name="Singh A."/>
            <person name="Seah K."/>
            <person name="Emmerich C."/>
        </authorList>
    </citation>
    <scope>NUCLEOTIDE SEQUENCE</scope>
    <source>
        <strain evidence="1">ATCC30299</strain>
    </source>
</reference>
<gene>
    <name evidence="1" type="ORF">BSTOLATCC_MIC9532</name>
</gene>
<evidence type="ECO:0000313" key="1">
    <source>
        <dbReference type="EMBL" id="CAG9313727.1"/>
    </source>
</evidence>
<evidence type="ECO:0000313" key="2">
    <source>
        <dbReference type="Proteomes" id="UP001162131"/>
    </source>
</evidence>
<comment type="caution">
    <text evidence="1">The sequence shown here is derived from an EMBL/GenBank/DDBJ whole genome shotgun (WGS) entry which is preliminary data.</text>
</comment>
<dbReference type="Proteomes" id="UP001162131">
    <property type="component" value="Unassembled WGS sequence"/>
</dbReference>
<name>A0AAU9IGX7_9CILI</name>
<accession>A0AAU9IGX7</accession>
<dbReference type="EMBL" id="CAJZBQ010000011">
    <property type="protein sequence ID" value="CAG9313727.1"/>
    <property type="molecule type" value="Genomic_DNA"/>
</dbReference>
<sequence length="149" mass="17866">MDFETRKNAAELQAKEKEFEKLAAKANQNLRILYQRIRYVEEKCYLQNNEKCLSQIENYWLTLNQLEREESKRETIIQQKCEEEVPLHIKMLDDNNDSIVSKEEFDAYKNYWDCTSASRENLKNFTIKKANVLNEAFMNLKQYLPQKPS</sequence>